<proteinExistence type="predicted"/>
<accession>A0A099I3L8</accession>
<dbReference type="EMBL" id="JQIF01000062">
    <property type="protein sequence ID" value="KGJ52564.1"/>
    <property type="molecule type" value="Genomic_DNA"/>
</dbReference>
<comment type="caution">
    <text evidence="1">The sequence shown here is derived from an EMBL/GenBank/DDBJ whole genome shotgun (WGS) entry which is preliminary data.</text>
</comment>
<reference evidence="1 2" key="1">
    <citation type="submission" date="2014-08" db="EMBL/GenBank/DDBJ databases">
        <title>Clostridium innocuum, an unnegligible vancomycin-resistant pathogen causing extra-intestinal infections.</title>
        <authorList>
            <person name="Feng Y."/>
            <person name="Chiu C.-H."/>
        </authorList>
    </citation>
    <scope>NUCLEOTIDE SEQUENCE [LARGE SCALE GENOMIC DNA]</scope>
    <source>
        <strain evidence="1 2">AN88</strain>
    </source>
</reference>
<gene>
    <name evidence="1" type="ORF">CIAN88_14005</name>
</gene>
<organism evidence="1 2">
    <name type="scientific">Clostridium innocuum</name>
    <dbReference type="NCBI Taxonomy" id="1522"/>
    <lineage>
        <taxon>Bacteria</taxon>
        <taxon>Bacillati</taxon>
        <taxon>Bacillota</taxon>
        <taxon>Clostridia</taxon>
        <taxon>Eubacteriales</taxon>
        <taxon>Clostridiaceae</taxon>
        <taxon>Clostridium</taxon>
    </lineage>
</organism>
<evidence type="ECO:0000313" key="2">
    <source>
        <dbReference type="Proteomes" id="UP000030008"/>
    </source>
</evidence>
<evidence type="ECO:0000313" key="1">
    <source>
        <dbReference type="EMBL" id="KGJ52564.1"/>
    </source>
</evidence>
<dbReference type="RefSeq" id="WP_044906021.1">
    <property type="nucleotide sequence ID" value="NZ_JQIF01000062.1"/>
</dbReference>
<sequence>MPQDTYDFNRIDLNEIYSLFHTKDERRLDSVKEFIEAENYMKAIHKLNEFSSSNEPAVILKGILFLYLGDMQKAISLWKPYIKKNKAHPLMMRYYAIACHSSEKYKEAVRVFKTVYPTDTRKDEIVLSYAFSLKEVHKYKTARNLILPFYSSTVGDDLIAVIQNMEFTTLLLELDVLLLDEDSFSAHFAPYLSQLSSVMIFEDAKELLACNIVILSGYMSTRRCEWLAPHFYELVRLTDKNNYLKDTPYEIAVKRGYTSWESYFYQQDEQVPKPLKEIGLYPLEELEIDDEVSQSVICWNAAKLYQTQPECFRYMRSTYPHTWNKIEYIVDKFKSKPTDYQKQMEKRIMLYVDYSQQELHEELERRYKKAYKTEHDS</sequence>
<protein>
    <recommendedName>
        <fullName evidence="3">Tetratricopeptide repeat protein</fullName>
    </recommendedName>
</protein>
<name>A0A099I3L8_CLOIN</name>
<dbReference type="Proteomes" id="UP000030008">
    <property type="component" value="Unassembled WGS sequence"/>
</dbReference>
<dbReference type="SUPFAM" id="SSF48452">
    <property type="entry name" value="TPR-like"/>
    <property type="match status" value="1"/>
</dbReference>
<dbReference type="InterPro" id="IPR011990">
    <property type="entry name" value="TPR-like_helical_dom_sf"/>
</dbReference>
<dbReference type="Gene3D" id="1.25.40.10">
    <property type="entry name" value="Tetratricopeptide repeat domain"/>
    <property type="match status" value="1"/>
</dbReference>
<dbReference type="AlphaFoldDB" id="A0A099I3L8"/>
<evidence type="ECO:0008006" key="3">
    <source>
        <dbReference type="Google" id="ProtNLM"/>
    </source>
</evidence>